<dbReference type="InterPro" id="IPR039844">
    <property type="entry name" value="URB1"/>
</dbReference>
<keyword evidence="1" id="KW-1133">Transmembrane helix</keyword>
<evidence type="ECO:0000313" key="5">
    <source>
        <dbReference type="EMBL" id="RUS32619.1"/>
    </source>
</evidence>
<accession>A0A433QS70</accession>
<sequence>MNIAEKSQPLRADEGEEELEDVPSRNFELFLELKDLVSVLNSTNIDVLSQGLARLRSQLHAATTTRSDPSSNNARVLFEYMHSSPECTELFRLWEFQVANNITQLESLVPDILAKTIQLAHTPSARSVGLSIIRRVLRGHMKIVYRNLSSGRIPLCQSALRLLIAMNSFSQPTTREMIEGFNFQQKAVGKFLVLRKKHSDEGALNFKSDSDSSTDPTKIPADLVHHFLISICCTPGVGVCFHDASWYPPSTIAQPSAAGGGDGGDKNVKIHNKILSKYVISLRPTDDPRQQELLLKILGACPELVQVYWQSTSLTFDPRLSSKWLANMTLLHKIISLPIPSLYFPLTQSYPTMPPPVHVIMDNILPTCANRSVTGKGLQHASPLVKYMTTVVLGIAFQKLGRVLEKMDEIAAELDELQDERAFPQTDVTADETVGAQLVGSARWRQVAQHIHDEMRRRVPDVQTIVLLQHQVASISKMAQTQQEDATELRVQQQVLHESTLRLIKYYQQYLPEAMMESKFDFGKLIPVDLGAVQLGPLIHLLELLLVLPDFKWASKAADSSTSHLTTLLTLYLSTNHTHVRHLVQRILHKLLSESILFQHDANEVRFWLEALPRNFLLSGVAGSDTAGVLSEDQKTVLQFMDDCIGRCLKTPYRYVDDVVNLVTAVNQRLQTEQDPTNNVDVGGRPFIAQKLRSITVDILAAQGLSSFTHPYSPLLATLLEQYLYVREQKPTFVTPIALFLSRLMKRLMRKQTVPFYLEESLRKVMDVIEMDGVDEELMKNTGKWDEKCIFAALGSDFENFMIAVDASYAARKINGKVGNGLTKSKTGAKRKDSVEEETLALLKNKNPSHLQTGRSNFIALLLRMPVSSIDKYLADLANHCEQNLAWSNYEPILEYLEMRHPSAGSLFAYTEVTRYIHGYGNENPVSSIGTLLLHIPFATLFLNVTHVLLESSKIVETLQQSINQLPVEEISPACHLIILFLSALLARSSQHSIEMATLQTCCILLKDLLARSQGNETVFNELKDVVFGHPVVKGLFLVGKGTEDYDMVKDDSKLLLDTLDQHVAKLVVRFLSSSSSRAKTSRTDASLCRPYKQRVVDAVLRNLNQIGAKIVGIAAFDEKIASLFSQFLSFCDEEDLSSILDQLLCLDYDWLFSSTSQVTADVKRFNGILSEVLSKLSKITSSRSTVSAGSLKILIRLWQSHPCAEFDTLIAEFLEVSLPPHILGHTGRRNSAAPAIDFPLAEQRLFGILPGGIEPMIVTFILEHINETRAKILALLIVGDPQYRAEFVRWVLGNKNNNKKVKLPEMVVLMNAFSKAVSTVSSDNNLIWMRNATKDDKRLAAYLVEHYGRTLLYAIFTSPSSSKHHDVSLDTATLTRLVELSPSVEFPLFVLEIVKQHTASLVTLESLLVMETALRITVREETRNKLLETYLEEFLKDVAALVKTNGFLGSSADVDIVFQKLASIATASLNNFSGLSDDTVRDFIFAILLDRFSESVMIDFVATLISLVYKKHQKDEPIQTYLRMTIEHKDFERLTAPPTLSQKSFMPTTESKHRLALTNLVHTLVRIRPSVATKHPSHIDALLSSYSATTSLSDRLILDVLITVERRSRNSIVAKAMVWGQGSNTIRSHNAQRGGVISSGAGAIAESLALLDPLVMTYSYTRFPVTKALRGEEKEKREKEFAAPTYDPAFLLPLFSSLMTYGNQLDCRKFIETNALGFVVTAMSSLDEDVRRVAYFLMDEFYILLEYNTFGLFFVLSVLFIVSRCMYLLCQHATFREKKQILLLLDSLKNAITDCGDHLDPMTQRIPTIITVFVAHAFAILLQPAHFMYPHVNRFLLQRPFIDLEDIPMFYSLFNTSSFNFKKDRVWMLRLISAGLKCPEDYKLLKRRHVWDIISSFYNSQMADGITRKIVVEILFNAIAIPTITVELLTHSGLATFLHHIAVTTTHLNHILFTARLLLRTILSAHVRHDRLRWVGLAFFQQSASVATALLHAIEKLTVSKVDVPVVLATVLDVLKTFHYIALVRVAGNPGAPTGTSAFTPHYARKIIGVLRKCEPHLDTVPVGQVTSARYSIPTGMDELDSLYELPSAPTAGILMELLVQGDGFVSDRSGSFEMVAARVLALGVEDRVGRWVAECLGGIKYEGEM</sequence>
<evidence type="ECO:0000259" key="4">
    <source>
        <dbReference type="Pfam" id="PF26140"/>
    </source>
</evidence>
<dbReference type="Pfam" id="PF16201">
    <property type="entry name" value="NopRA1"/>
    <property type="match status" value="1"/>
</dbReference>
<dbReference type="GO" id="GO:0000463">
    <property type="term" value="P:maturation of LSU-rRNA from tricistronic rRNA transcript (SSU-rRNA, 5.8S rRNA, LSU-rRNA)"/>
    <property type="evidence" value="ECO:0007669"/>
    <property type="project" value="TreeGrafter"/>
</dbReference>
<dbReference type="Proteomes" id="UP000274822">
    <property type="component" value="Unassembled WGS sequence"/>
</dbReference>
<dbReference type="EMBL" id="RBNJ01001920">
    <property type="protein sequence ID" value="RUS32619.1"/>
    <property type="molecule type" value="Genomic_DNA"/>
</dbReference>
<dbReference type="PANTHER" id="PTHR13500:SF0">
    <property type="entry name" value="NUCLEOLAR PRE-RIBOSOMAL-ASSOCIATED PROTEIN 1"/>
    <property type="match status" value="1"/>
</dbReference>
<feature type="domain" description="URB1 N-terminal" evidence="2">
    <location>
        <begin position="210"/>
        <end position="327"/>
    </location>
</feature>
<feature type="domain" description="URB1 central HEAT repeat" evidence="4">
    <location>
        <begin position="549"/>
        <end position="667"/>
    </location>
</feature>
<dbReference type="GO" id="GO:0000466">
    <property type="term" value="P:maturation of 5.8S rRNA from tricistronic rRNA transcript (SSU-rRNA, 5.8S rRNA, LSU-rRNA)"/>
    <property type="evidence" value="ECO:0007669"/>
    <property type="project" value="TreeGrafter"/>
</dbReference>
<evidence type="ECO:0000256" key="1">
    <source>
        <dbReference type="SAM" id="Phobius"/>
    </source>
</evidence>
<evidence type="ECO:0000259" key="2">
    <source>
        <dbReference type="Pfam" id="PF11707"/>
    </source>
</evidence>
<keyword evidence="6" id="KW-1185">Reference proteome</keyword>
<feature type="transmembrane region" description="Helical" evidence="1">
    <location>
        <begin position="1810"/>
        <end position="1830"/>
    </location>
</feature>
<dbReference type="InterPro" id="IPR032436">
    <property type="entry name" value="URB1_C"/>
</dbReference>
<organism evidence="5 6">
    <name type="scientific">Jimgerdemannia flammicorona</name>
    <dbReference type="NCBI Taxonomy" id="994334"/>
    <lineage>
        <taxon>Eukaryota</taxon>
        <taxon>Fungi</taxon>
        <taxon>Fungi incertae sedis</taxon>
        <taxon>Mucoromycota</taxon>
        <taxon>Mucoromycotina</taxon>
        <taxon>Endogonomycetes</taxon>
        <taxon>Endogonales</taxon>
        <taxon>Endogonaceae</taxon>
        <taxon>Jimgerdemannia</taxon>
    </lineage>
</organism>
<dbReference type="InterPro" id="IPR021714">
    <property type="entry name" value="URB1_N"/>
</dbReference>
<reference evidence="5 6" key="1">
    <citation type="journal article" date="2018" name="New Phytol.">
        <title>Phylogenomics of Endogonaceae and evolution of mycorrhizas within Mucoromycota.</title>
        <authorList>
            <person name="Chang Y."/>
            <person name="Desiro A."/>
            <person name="Na H."/>
            <person name="Sandor L."/>
            <person name="Lipzen A."/>
            <person name="Clum A."/>
            <person name="Barry K."/>
            <person name="Grigoriev I.V."/>
            <person name="Martin F.M."/>
            <person name="Stajich J.E."/>
            <person name="Smith M.E."/>
            <person name="Bonito G."/>
            <person name="Spatafora J.W."/>
        </authorList>
    </citation>
    <scope>NUCLEOTIDE SEQUENCE [LARGE SCALE GENOMIC DNA]</scope>
    <source>
        <strain evidence="5 6">AD002</strain>
    </source>
</reference>
<dbReference type="Pfam" id="PF26140">
    <property type="entry name" value="HEAT_URB1"/>
    <property type="match status" value="1"/>
</dbReference>
<name>A0A433QS70_9FUNG</name>
<evidence type="ECO:0000313" key="6">
    <source>
        <dbReference type="Proteomes" id="UP000274822"/>
    </source>
</evidence>
<dbReference type="GO" id="GO:0005730">
    <property type="term" value="C:nucleolus"/>
    <property type="evidence" value="ECO:0007669"/>
    <property type="project" value="TreeGrafter"/>
</dbReference>
<evidence type="ECO:0000259" key="3">
    <source>
        <dbReference type="Pfam" id="PF16201"/>
    </source>
</evidence>
<protein>
    <recommendedName>
        <fullName evidence="7">Ribosome 60S biogenesis N-terminal-domain-containing protein</fullName>
    </recommendedName>
</protein>
<evidence type="ECO:0008006" key="7">
    <source>
        <dbReference type="Google" id="ProtNLM"/>
    </source>
</evidence>
<keyword evidence="1" id="KW-0812">Transmembrane</keyword>
<feature type="transmembrane region" description="Helical" evidence="1">
    <location>
        <begin position="1751"/>
        <end position="1771"/>
    </location>
</feature>
<comment type="caution">
    <text evidence="5">The sequence shown here is derived from an EMBL/GenBank/DDBJ whole genome shotgun (WGS) entry which is preliminary data.</text>
</comment>
<proteinExistence type="predicted"/>
<feature type="domain" description="URB1 N-terminal" evidence="2">
    <location>
        <begin position="87"/>
        <end position="199"/>
    </location>
</feature>
<dbReference type="InterPro" id="IPR059018">
    <property type="entry name" value="HEAT_URB1"/>
</dbReference>
<keyword evidence="1" id="KW-0472">Membrane</keyword>
<dbReference type="Pfam" id="PF11707">
    <property type="entry name" value="Npa1"/>
    <property type="match status" value="2"/>
</dbReference>
<dbReference type="PANTHER" id="PTHR13500">
    <property type="entry name" value="NUCLEOLAR PRERIBOSOMAL-ASSOCIATED PROTEIN 1"/>
    <property type="match status" value="1"/>
</dbReference>
<gene>
    <name evidence="5" type="ORF">BC938DRAFT_474885</name>
</gene>
<feature type="domain" description="URB1 C-terminal" evidence="3">
    <location>
        <begin position="1717"/>
        <end position="1937"/>
    </location>
</feature>